<dbReference type="SUPFAM" id="SSF56601">
    <property type="entry name" value="beta-lactamase/transpeptidase-like"/>
    <property type="match status" value="1"/>
</dbReference>
<dbReference type="Gene3D" id="3.40.710.10">
    <property type="entry name" value="DD-peptidase/beta-lactamase superfamily"/>
    <property type="match status" value="1"/>
</dbReference>
<proteinExistence type="inferred from homology"/>
<dbReference type="NCBIfam" id="NF000326">
    <property type="entry name" value="blaR1_generic"/>
    <property type="match status" value="1"/>
</dbReference>
<gene>
    <name evidence="5" type="ORF">MKY91_19400</name>
</gene>
<protein>
    <submittedName>
        <fullName evidence="5">BlaR1 family beta-lactam sensor/signal transducer</fullName>
    </submittedName>
</protein>
<evidence type="ECO:0000259" key="3">
    <source>
        <dbReference type="Pfam" id="PF00905"/>
    </source>
</evidence>
<accession>A0ABU9VN63</accession>
<feature type="transmembrane region" description="Helical" evidence="2">
    <location>
        <begin position="37"/>
        <end position="58"/>
    </location>
</feature>
<dbReference type="InterPro" id="IPR001460">
    <property type="entry name" value="PCN-bd_Tpept"/>
</dbReference>
<keyword evidence="2" id="KW-1133">Transmembrane helix</keyword>
<feature type="transmembrane region" description="Helical" evidence="2">
    <location>
        <begin position="173"/>
        <end position="190"/>
    </location>
</feature>
<feature type="transmembrane region" description="Helical" evidence="2">
    <location>
        <begin position="218"/>
        <end position="240"/>
    </location>
</feature>
<sequence>MFLSHFIIGLCVSSFSITVILFLRNRFGRQLNAKGNYYLWMFLLVMLLFPFIPTHVYYVGSFLNDGSVIDRNILHSNGELSGIDAKRGLDVIQDFSVSVNRLDLSFIGTLIFVIWSIGAILFSVHIIRGLGTLRRIKKRSSAFTNQDILSIFEDCKERLMINKSINVISSNRIYSPMIFGLFRTYIALPSKHEHWISPKQYEYIFLHELNHYKNKDLITNYVIVFFQIVYWFNPLVWIAFKEMRLDREIACDASVLNLLDDHLLIDYGNTIINFVDSTKQNKKLHMVSQIYGSKNQLKKRIQQISAFKSSLNRTKSKQVFIYLLTGIILFVQIPIVSAFSSENSRYDFDYGSATIEDFQGQFKGYEGSFVLYDKNAKRYHIYNEEKSMLRVSPNSTYKIFSALFALDLNVISTDHSTLPWDGSEQPYTAWSMDQDVSSAIQRSVNWYFTELDYRMGLESIQSNLKNIHYGNTDVSGGLGGYWLESSLKISPIEQVQLLRAFYENQFGFKESHINLIKDSLLLERSHSAQLSGKTGTGSVNGHDTNGWFIGYVETENNTYFFATNLQSEDHASGSTASEITLKILKDLRIYEEN</sequence>
<feature type="domain" description="Penicillin-binding protein transpeptidase" evidence="3">
    <location>
        <begin position="387"/>
        <end position="585"/>
    </location>
</feature>
<feature type="domain" description="Peptidase M56" evidence="4">
    <location>
        <begin position="13"/>
        <end position="304"/>
    </location>
</feature>
<feature type="transmembrane region" description="Helical" evidence="2">
    <location>
        <begin position="104"/>
        <end position="127"/>
    </location>
</feature>
<evidence type="ECO:0000313" key="6">
    <source>
        <dbReference type="Proteomes" id="UP001418796"/>
    </source>
</evidence>
<dbReference type="RefSeq" id="WP_343131907.1">
    <property type="nucleotide sequence ID" value="NZ_JBCITK010000001.1"/>
</dbReference>
<evidence type="ECO:0000259" key="4">
    <source>
        <dbReference type="Pfam" id="PF05569"/>
    </source>
</evidence>
<evidence type="ECO:0000256" key="2">
    <source>
        <dbReference type="SAM" id="Phobius"/>
    </source>
</evidence>
<dbReference type="InterPro" id="IPR012338">
    <property type="entry name" value="Beta-lactam/transpept-like"/>
</dbReference>
<dbReference type="EMBL" id="JBCITK010000001">
    <property type="protein sequence ID" value="MEN0645334.1"/>
    <property type="molecule type" value="Genomic_DNA"/>
</dbReference>
<dbReference type="Pfam" id="PF00905">
    <property type="entry name" value="Transpeptidase"/>
    <property type="match status" value="1"/>
</dbReference>
<keyword evidence="2" id="KW-0472">Membrane</keyword>
<organism evidence="5 6">
    <name type="scientific">Alkalicoccobacillus gibsonii</name>
    <dbReference type="NCBI Taxonomy" id="79881"/>
    <lineage>
        <taxon>Bacteria</taxon>
        <taxon>Bacillati</taxon>
        <taxon>Bacillota</taxon>
        <taxon>Bacilli</taxon>
        <taxon>Bacillales</taxon>
        <taxon>Bacillaceae</taxon>
        <taxon>Alkalicoccobacillus</taxon>
    </lineage>
</organism>
<comment type="similarity">
    <text evidence="1">Belongs to the peptidase M56 family.</text>
</comment>
<keyword evidence="2" id="KW-0812">Transmembrane</keyword>
<dbReference type="PANTHER" id="PTHR34978">
    <property type="entry name" value="POSSIBLE SENSOR-TRANSDUCER PROTEIN BLAR"/>
    <property type="match status" value="1"/>
</dbReference>
<feature type="transmembrane region" description="Helical" evidence="2">
    <location>
        <begin position="6"/>
        <end position="25"/>
    </location>
</feature>
<evidence type="ECO:0000256" key="1">
    <source>
        <dbReference type="ARBA" id="ARBA00011075"/>
    </source>
</evidence>
<feature type="transmembrane region" description="Helical" evidence="2">
    <location>
        <begin position="319"/>
        <end position="339"/>
    </location>
</feature>
<dbReference type="Pfam" id="PF05569">
    <property type="entry name" value="Peptidase_M56"/>
    <property type="match status" value="1"/>
</dbReference>
<dbReference type="PANTHER" id="PTHR34978:SF3">
    <property type="entry name" value="SLR0241 PROTEIN"/>
    <property type="match status" value="1"/>
</dbReference>
<comment type="caution">
    <text evidence="5">The sequence shown here is derived from an EMBL/GenBank/DDBJ whole genome shotgun (WGS) entry which is preliminary data.</text>
</comment>
<keyword evidence="6" id="KW-1185">Reference proteome</keyword>
<dbReference type="InterPro" id="IPR008756">
    <property type="entry name" value="Peptidase_M56"/>
</dbReference>
<name>A0ABU9VN63_9BACI</name>
<reference evidence="5 6" key="1">
    <citation type="submission" date="2024-03" db="EMBL/GenBank/DDBJ databases">
        <title>Bacilli Hybrid Assemblies.</title>
        <authorList>
            <person name="Kovac J."/>
        </authorList>
    </citation>
    <scope>NUCLEOTIDE SEQUENCE [LARGE SCALE GENOMIC DNA]</scope>
    <source>
        <strain evidence="5 6">FSL R7-0666</strain>
    </source>
</reference>
<evidence type="ECO:0000313" key="5">
    <source>
        <dbReference type="EMBL" id="MEN0645334.1"/>
    </source>
</evidence>
<dbReference type="Proteomes" id="UP001418796">
    <property type="component" value="Unassembled WGS sequence"/>
</dbReference>
<dbReference type="CDD" id="cd07341">
    <property type="entry name" value="M56_BlaR1_MecR1_like"/>
    <property type="match status" value="1"/>
</dbReference>
<dbReference type="InterPro" id="IPR052173">
    <property type="entry name" value="Beta-lactam_resp_regulator"/>
</dbReference>